<evidence type="ECO:0000256" key="2">
    <source>
        <dbReference type="SAM" id="Phobius"/>
    </source>
</evidence>
<name>A0ABN2LLX7_9ACTN</name>
<dbReference type="RefSeq" id="WP_344127007.1">
    <property type="nucleotide sequence ID" value="NZ_BAAALT010000028.1"/>
</dbReference>
<feature type="transmembrane region" description="Helical" evidence="2">
    <location>
        <begin position="95"/>
        <end position="113"/>
    </location>
</feature>
<organism evidence="3 4">
    <name type="scientific">Luedemannella flava</name>
    <dbReference type="NCBI Taxonomy" id="349316"/>
    <lineage>
        <taxon>Bacteria</taxon>
        <taxon>Bacillati</taxon>
        <taxon>Actinomycetota</taxon>
        <taxon>Actinomycetes</taxon>
        <taxon>Micromonosporales</taxon>
        <taxon>Micromonosporaceae</taxon>
        <taxon>Luedemannella</taxon>
    </lineage>
</organism>
<sequence length="320" mass="33803">MPGIDLPVRSYRLPRAWAVVATVVTLCAVGSDLPDRMCGTGFSCGASVAFAIGVGVVLALPVVVFLNRVVAAVLSVAVAVGWCALDGWMGYPVHWRASVAVVLYALVAVYAATSRPATEEVAWLVRAPETAVPPRPRRVSWPDAWRWWFVAGAAAVAAMFGWFARHAQDAADLLAADGAPPEDLSAWYVVTGGAGALAVGAVGWIVADHWAVRRFFRMPQPAREVGVADVYNGVLVVGPLADPYWAVEIPVRPKELARHDLGNVATLYGEPVVGTWCVVVSSAGDVVIPTAEARKPALSLAEADPDDDPRPPADNLAMAP</sequence>
<keyword evidence="2" id="KW-0472">Membrane</keyword>
<comment type="caution">
    <text evidence="3">The sequence shown here is derived from an EMBL/GenBank/DDBJ whole genome shotgun (WGS) entry which is preliminary data.</text>
</comment>
<proteinExistence type="predicted"/>
<evidence type="ECO:0000313" key="4">
    <source>
        <dbReference type="Proteomes" id="UP001500218"/>
    </source>
</evidence>
<feature type="region of interest" description="Disordered" evidence="1">
    <location>
        <begin position="297"/>
        <end position="320"/>
    </location>
</feature>
<gene>
    <name evidence="3" type="ORF">GCM10009682_11580</name>
</gene>
<dbReference type="EMBL" id="BAAALT010000028">
    <property type="protein sequence ID" value="GAA1791278.1"/>
    <property type="molecule type" value="Genomic_DNA"/>
</dbReference>
<evidence type="ECO:0000313" key="3">
    <source>
        <dbReference type="EMBL" id="GAA1791278.1"/>
    </source>
</evidence>
<evidence type="ECO:0000256" key="1">
    <source>
        <dbReference type="SAM" id="MobiDB-lite"/>
    </source>
</evidence>
<dbReference type="Proteomes" id="UP001500218">
    <property type="component" value="Unassembled WGS sequence"/>
</dbReference>
<reference evidence="3 4" key="1">
    <citation type="journal article" date="2019" name="Int. J. Syst. Evol. Microbiol.">
        <title>The Global Catalogue of Microorganisms (GCM) 10K type strain sequencing project: providing services to taxonomists for standard genome sequencing and annotation.</title>
        <authorList>
            <consortium name="The Broad Institute Genomics Platform"/>
            <consortium name="The Broad Institute Genome Sequencing Center for Infectious Disease"/>
            <person name="Wu L."/>
            <person name="Ma J."/>
        </authorList>
    </citation>
    <scope>NUCLEOTIDE SEQUENCE [LARGE SCALE GENOMIC DNA]</scope>
    <source>
        <strain evidence="3 4">JCM 13250</strain>
    </source>
</reference>
<feature type="transmembrane region" description="Helical" evidence="2">
    <location>
        <begin position="69"/>
        <end position="89"/>
    </location>
</feature>
<feature type="transmembrane region" description="Helical" evidence="2">
    <location>
        <begin position="145"/>
        <end position="164"/>
    </location>
</feature>
<keyword evidence="2" id="KW-1133">Transmembrane helix</keyword>
<keyword evidence="2" id="KW-0812">Transmembrane</keyword>
<keyword evidence="4" id="KW-1185">Reference proteome</keyword>
<feature type="transmembrane region" description="Helical" evidence="2">
    <location>
        <begin position="40"/>
        <end position="62"/>
    </location>
</feature>
<protein>
    <recommendedName>
        <fullName evidence="5">Integral membrane protein</fullName>
    </recommendedName>
</protein>
<accession>A0ABN2LLX7</accession>
<feature type="transmembrane region" description="Helical" evidence="2">
    <location>
        <begin position="184"/>
        <end position="207"/>
    </location>
</feature>
<evidence type="ECO:0008006" key="5">
    <source>
        <dbReference type="Google" id="ProtNLM"/>
    </source>
</evidence>